<evidence type="ECO:0000313" key="2">
    <source>
        <dbReference type="Proteomes" id="UP001273531"/>
    </source>
</evidence>
<dbReference type="SUPFAM" id="SSF51126">
    <property type="entry name" value="Pectin lyase-like"/>
    <property type="match status" value="1"/>
</dbReference>
<dbReference type="PROSITE" id="PS51257">
    <property type="entry name" value="PROKAR_LIPOPROTEIN"/>
    <property type="match status" value="1"/>
</dbReference>
<reference evidence="1 2" key="1">
    <citation type="submission" date="2023-10" db="EMBL/GenBank/DDBJ databases">
        <title>Sphingomonas sp. HF-S4 16S ribosomal RNA gene Genome sequencing and assembly.</title>
        <authorList>
            <person name="Lee H."/>
        </authorList>
    </citation>
    <scope>NUCLEOTIDE SEQUENCE [LARGE SCALE GENOMIC DNA]</scope>
    <source>
        <strain evidence="1 2">HF-S4</strain>
    </source>
</reference>
<evidence type="ECO:0000313" key="1">
    <source>
        <dbReference type="EMBL" id="MDV3458441.1"/>
    </source>
</evidence>
<accession>A0ABU3YAM4</accession>
<sequence length="534" mass="57130">MKIDFPIGRRELLGAGASAALFGSAACKGAPRQPVSILDFLPSSEHRRIAEGRSSFDCGAGLERAIAAAIQADSLVWLPRGEYQLSARHALTHADTFPCLAAVRMVSGMRLHGEAGALLRMMPGFSSDQKPRAMAMFATHTPIADIEFKGLILDMNGRNNPISPERAQGIYNRLPQAHIFVSGGSGQAAARVDRARITDSVFRDSNGVSCIVMGQTADSRAVLGRDWTLERCRFLDNGMDTDDHSSIFAYAEGVKTTGCTFANVAPFGPTGVNTAYEVHGSRQIISDCKFVNMIRGIWVANNYTAVTAGTTIKDSEFRTVFYGVDFYHDRSSAKDIRQTTISGNTFTFDDTAIRSVPGLNFKVAVQIASEFAQQDVRISRNSVNKSGSIVTSAFVVITGGASGKARHDAIVAADNQGRGLTFGSFIRTTAQAGIGRVSIVRNTWTGLSPSSTMAIAAGDAVEHTGTLQPITMLTLGGGSVQASDRTRAVKPVYINAFVRYLVLDPIRTQGTVPTLELGGAARLEAVERRAKSGH</sequence>
<protein>
    <recommendedName>
        <fullName evidence="3">Pectate lyase superfamily protein domain-containing protein</fullName>
    </recommendedName>
</protein>
<organism evidence="1 2">
    <name type="scientific">Sphingomonas agrestis</name>
    <dbReference type="NCBI Taxonomy" id="3080540"/>
    <lineage>
        <taxon>Bacteria</taxon>
        <taxon>Pseudomonadati</taxon>
        <taxon>Pseudomonadota</taxon>
        <taxon>Alphaproteobacteria</taxon>
        <taxon>Sphingomonadales</taxon>
        <taxon>Sphingomonadaceae</taxon>
        <taxon>Sphingomonas</taxon>
    </lineage>
</organism>
<dbReference type="InterPro" id="IPR011050">
    <property type="entry name" value="Pectin_lyase_fold/virulence"/>
</dbReference>
<proteinExistence type="predicted"/>
<dbReference type="InterPro" id="IPR012334">
    <property type="entry name" value="Pectin_lyas_fold"/>
</dbReference>
<dbReference type="EMBL" id="JAWJEJ010000001">
    <property type="protein sequence ID" value="MDV3458441.1"/>
    <property type="molecule type" value="Genomic_DNA"/>
</dbReference>
<dbReference type="RefSeq" id="WP_317227507.1">
    <property type="nucleotide sequence ID" value="NZ_JAWJEJ010000001.1"/>
</dbReference>
<gene>
    <name evidence="1" type="ORF">RZN05_15695</name>
</gene>
<keyword evidence="2" id="KW-1185">Reference proteome</keyword>
<dbReference type="Proteomes" id="UP001273531">
    <property type="component" value="Unassembled WGS sequence"/>
</dbReference>
<comment type="caution">
    <text evidence="1">The sequence shown here is derived from an EMBL/GenBank/DDBJ whole genome shotgun (WGS) entry which is preliminary data.</text>
</comment>
<dbReference type="Gene3D" id="2.160.20.10">
    <property type="entry name" value="Single-stranded right-handed beta-helix, Pectin lyase-like"/>
    <property type="match status" value="1"/>
</dbReference>
<evidence type="ECO:0008006" key="3">
    <source>
        <dbReference type="Google" id="ProtNLM"/>
    </source>
</evidence>
<name>A0ABU3YAM4_9SPHN</name>